<dbReference type="AlphaFoldDB" id="A0A3E2H770"/>
<proteinExistence type="predicted"/>
<evidence type="ECO:0000313" key="2">
    <source>
        <dbReference type="Proteomes" id="UP000258309"/>
    </source>
</evidence>
<feature type="non-terminal residue" evidence="1">
    <location>
        <position position="1"/>
    </location>
</feature>
<accession>A0A3E2H770</accession>
<protein>
    <submittedName>
        <fullName evidence="1">Uncharacterized protein</fullName>
    </submittedName>
</protein>
<dbReference type="OMA" id="FAQMAND"/>
<dbReference type="Proteomes" id="UP000258309">
    <property type="component" value="Unassembled WGS sequence"/>
</dbReference>
<dbReference type="OrthoDB" id="5330139at2759"/>
<dbReference type="STRING" id="5539.A0A3E2H770"/>
<sequence length="162" mass="17889">MILTQKTRFARNGAFTSIRKYHDARAVLINPGSKAEALRKDVDIKFGDPDEAYVMISPEIGSILAGQPFPDGETIEVPLIFSHRSRYFSRGAGPELPRLEIPFNLPRLETSDTTAATSDATLFQFGLFSTIALNGTSCEEFTRLASTTKSQIGETLEQLKDM</sequence>
<comment type="caution">
    <text evidence="1">The sequence shown here is derived from an EMBL/GenBank/DDBJ whole genome shotgun (WGS) entry which is preliminary data.</text>
</comment>
<evidence type="ECO:0000313" key="1">
    <source>
        <dbReference type="EMBL" id="RFU29230.1"/>
    </source>
</evidence>
<reference evidence="1 2" key="1">
    <citation type="submission" date="2018-05" db="EMBL/GenBank/DDBJ databases">
        <title>Draft genome sequence of Scytalidium lignicola DSM 105466, a ubiquitous saprotrophic fungus.</title>
        <authorList>
            <person name="Buettner E."/>
            <person name="Gebauer A.M."/>
            <person name="Hofrichter M."/>
            <person name="Liers C."/>
            <person name="Kellner H."/>
        </authorList>
    </citation>
    <scope>NUCLEOTIDE SEQUENCE [LARGE SCALE GENOMIC DNA]</scope>
    <source>
        <strain evidence="1 2">DSM 105466</strain>
    </source>
</reference>
<gene>
    <name evidence="1" type="ORF">B7463_g7091</name>
</gene>
<keyword evidence="2" id="KW-1185">Reference proteome</keyword>
<dbReference type="EMBL" id="NCSJ02000135">
    <property type="protein sequence ID" value="RFU29230.1"/>
    <property type="molecule type" value="Genomic_DNA"/>
</dbReference>
<organism evidence="1 2">
    <name type="scientific">Scytalidium lignicola</name>
    <name type="common">Hyphomycete</name>
    <dbReference type="NCBI Taxonomy" id="5539"/>
    <lineage>
        <taxon>Eukaryota</taxon>
        <taxon>Fungi</taxon>
        <taxon>Dikarya</taxon>
        <taxon>Ascomycota</taxon>
        <taxon>Pezizomycotina</taxon>
        <taxon>Leotiomycetes</taxon>
        <taxon>Leotiomycetes incertae sedis</taxon>
        <taxon>Scytalidium</taxon>
    </lineage>
</organism>
<feature type="non-terminal residue" evidence="1">
    <location>
        <position position="162"/>
    </location>
</feature>
<name>A0A3E2H770_SCYLI</name>